<dbReference type="InterPro" id="IPR011763">
    <property type="entry name" value="COA_CT_C"/>
</dbReference>
<dbReference type="Gene3D" id="2.40.460.10">
    <property type="entry name" value="Biotin dependent carboxylase carboxyltransferase"/>
    <property type="match status" value="1"/>
</dbReference>
<dbReference type="EMBL" id="HBIZ01051655">
    <property type="protein sequence ID" value="CAE0780400.1"/>
    <property type="molecule type" value="Transcribed_RNA"/>
</dbReference>
<dbReference type="InterPro" id="IPR034733">
    <property type="entry name" value="AcCoA_carboxyl_beta"/>
</dbReference>
<dbReference type="InterPro" id="IPR049076">
    <property type="entry name" value="ACCA"/>
</dbReference>
<dbReference type="Pfam" id="PF01039">
    <property type="entry name" value="Carboxyl_trans"/>
    <property type="match status" value="1"/>
</dbReference>
<name>A0A7S4BXJ5_CHRCT</name>
<evidence type="ECO:0000259" key="2">
    <source>
        <dbReference type="PROSITE" id="PS50989"/>
    </source>
</evidence>
<dbReference type="GO" id="GO:0006633">
    <property type="term" value="P:fatty acid biosynthetic process"/>
    <property type="evidence" value="ECO:0007669"/>
    <property type="project" value="InterPro"/>
</dbReference>
<dbReference type="PANTHER" id="PTHR45728:SF3">
    <property type="entry name" value="ACETYL-COA CARBOXYLASE"/>
    <property type="match status" value="1"/>
</dbReference>
<dbReference type="InterPro" id="IPR011762">
    <property type="entry name" value="COA_CT_N"/>
</dbReference>
<feature type="domain" description="CoA carboxyltransferase C-terminal" evidence="2">
    <location>
        <begin position="631"/>
        <end position="939"/>
    </location>
</feature>
<dbReference type="InterPro" id="IPR013537">
    <property type="entry name" value="AcCoA_COase_cen"/>
</dbReference>
<proteinExistence type="predicted"/>
<reference evidence="3" key="1">
    <citation type="submission" date="2021-01" db="EMBL/GenBank/DDBJ databases">
        <authorList>
            <person name="Corre E."/>
            <person name="Pelletier E."/>
            <person name="Niang G."/>
            <person name="Scheremetjew M."/>
            <person name="Finn R."/>
            <person name="Kale V."/>
            <person name="Holt S."/>
            <person name="Cochrane G."/>
            <person name="Meng A."/>
            <person name="Brown T."/>
            <person name="Cohen L."/>
        </authorList>
    </citation>
    <scope>NUCLEOTIDE SEQUENCE</scope>
    <source>
        <strain evidence="3">CCMP645</strain>
    </source>
</reference>
<evidence type="ECO:0008006" key="4">
    <source>
        <dbReference type="Google" id="ProtNLM"/>
    </source>
</evidence>
<feature type="domain" description="CoA carboxyltransferase N-terminal" evidence="1">
    <location>
        <begin position="271"/>
        <end position="626"/>
    </location>
</feature>
<dbReference type="GO" id="GO:0005524">
    <property type="term" value="F:ATP binding"/>
    <property type="evidence" value="ECO:0007669"/>
    <property type="project" value="InterPro"/>
</dbReference>
<gene>
    <name evidence="3" type="ORF">PCAR00345_LOCUS33039</name>
</gene>
<dbReference type="Gene3D" id="3.90.226.10">
    <property type="entry name" value="2-enoyl-CoA Hydratase, Chain A, domain 1"/>
    <property type="match status" value="2"/>
</dbReference>
<accession>A0A7S4BXJ5</accession>
<dbReference type="AlphaFoldDB" id="A0A7S4BXJ5"/>
<dbReference type="Pfam" id="PF08326">
    <property type="entry name" value="ACC_central"/>
    <property type="match status" value="1"/>
</dbReference>
<dbReference type="InterPro" id="IPR029045">
    <property type="entry name" value="ClpP/crotonase-like_dom_sf"/>
</dbReference>
<dbReference type="GO" id="GO:0003989">
    <property type="term" value="F:acetyl-CoA carboxylase activity"/>
    <property type="evidence" value="ECO:0007669"/>
    <property type="project" value="InterPro"/>
</dbReference>
<dbReference type="PROSITE" id="PS50989">
    <property type="entry name" value="COA_CT_CTER"/>
    <property type="match status" value="1"/>
</dbReference>
<protein>
    <recommendedName>
        <fullName evidence="4">Acetyl-CoA carboxylase</fullName>
    </recommendedName>
</protein>
<organism evidence="3">
    <name type="scientific">Chrysotila carterae</name>
    <name type="common">Marine alga</name>
    <name type="synonym">Syracosphaera carterae</name>
    <dbReference type="NCBI Taxonomy" id="13221"/>
    <lineage>
        <taxon>Eukaryota</taxon>
        <taxon>Haptista</taxon>
        <taxon>Haptophyta</taxon>
        <taxon>Prymnesiophyceae</taxon>
        <taxon>Isochrysidales</taxon>
        <taxon>Isochrysidaceae</taxon>
        <taxon>Chrysotila</taxon>
    </lineage>
</organism>
<dbReference type="PANTHER" id="PTHR45728">
    <property type="entry name" value="ACETYL-COA CARBOXYLASE, ISOFORM A"/>
    <property type="match status" value="1"/>
</dbReference>
<dbReference type="PROSITE" id="PS50980">
    <property type="entry name" value="COA_CT_NTER"/>
    <property type="match status" value="1"/>
</dbReference>
<dbReference type="SUPFAM" id="SSF52096">
    <property type="entry name" value="ClpP/crotonase"/>
    <property type="match status" value="2"/>
</dbReference>
<evidence type="ECO:0000313" key="3">
    <source>
        <dbReference type="EMBL" id="CAE0780400.1"/>
    </source>
</evidence>
<evidence type="ECO:0000259" key="1">
    <source>
        <dbReference type="PROSITE" id="PS50980"/>
    </source>
</evidence>
<sequence>MPQVSVLLPTSTDASLGDDNLNYVSVFNFEAHHHFEENKLMRHILPPQATALELHRLSNFEVERCWFPDAPQVHVYLAVAKKQPLDTRFFVRLLAHSQEGRTVSGATQLLQPTSQLLQGFATLEQAIGDSRYKPTESNHIFVRYLAPLRITLQQAVKTLKATLTSCMPTINKLQATELELAIPLWDPSVPDADLDSTKPTQVRIICRLAPSLSIDAYEEVSSFVSSGTYPAAATTSPASVAAAAAIATTHTATITLKPILGKGATATAIAPYTLLSVVDQKRLRCKKLRTTYAYDFVTMYELAVQAAWDRAVLSNPKIVAPADEKKVHATELVLSADGSRVEPLSSPRSPGANDCGMLAWRLHMLTPEYPQGREIILIANDITFMNGSFGVKEDMVYERASQLARAEGLPRIYMAANSGARFGLCDGVKKCFRVQWNDYDPAKGVAYLWLTDKDREALGESVLTEPVAAPIDPSFDDDEDEREEEEPAVHHKITTIIGAPKEEIGVESLQAAGRIAAETSIANRQIFTLGYCTARNIGIGSYVLRLGQRVVQQQDAPIILTGYVALNKLLGTNVYESNLQLGGPEVMAGNGVSHLVVDDDFGGVVRIVEWLGFVPKVVTGAPRPILPVCDPVERPVCFTPLPGKPYDPRMLLTGGEQSGAFKEGLLDANSFVEYLPHWAKTVVVGRGRLGGMPVGVIITENRTVEKSILADPANLESKPQTAMQAGQVWFPDSAYKTAQAIRDFNTGEGLPLLLLANWRGFSGGRKDMFEEILKFGSFIVDELTQYKQPIIVYIPPHCEIRGGAWVVIDATINPRYMEMYAAPSARGGVLEPAGIAEIKFRRPDVVKSMARLDKQLQWMSMNEASGVVRNEDIEARKEELLQYYTPLGELISDLHDRPERMVAKGVVKRVVEWESAREFFYWRLRRRLLEDDLVSARMQGDSSLGYEETLTQLHSTLPAESLLDDKLCFQMLEEDSEANL</sequence>